<dbReference type="Proteomes" id="UP000260680">
    <property type="component" value="Unassembled WGS sequence"/>
</dbReference>
<evidence type="ECO:0000313" key="2">
    <source>
        <dbReference type="EMBL" id="RFZ78118.1"/>
    </source>
</evidence>
<proteinExistence type="predicted"/>
<comment type="caution">
    <text evidence="2">The sequence shown here is derived from an EMBL/GenBank/DDBJ whole genome shotgun (WGS) entry which is preliminary data.</text>
</comment>
<reference evidence="2 3" key="1">
    <citation type="submission" date="2018-07" db="EMBL/GenBank/DDBJ databases">
        <title>New species, Clostridium PI-S10-A1B.</title>
        <authorList>
            <person name="Krishna G."/>
            <person name="Summeta K."/>
            <person name="Shikha S."/>
            <person name="Prabhu P.B."/>
            <person name="Suresh K."/>
        </authorList>
    </citation>
    <scope>NUCLEOTIDE SEQUENCE [LARGE SCALE GENOMIC DNA]</scope>
    <source>
        <strain evidence="2 3">PI-S10-A1B</strain>
    </source>
</reference>
<dbReference type="EMBL" id="QOHO01000045">
    <property type="protein sequence ID" value="RFZ78118.1"/>
    <property type="molecule type" value="Genomic_DNA"/>
</dbReference>
<protein>
    <submittedName>
        <fullName evidence="2">Uncharacterized protein</fullName>
    </submittedName>
</protein>
<keyword evidence="4" id="KW-1185">Reference proteome</keyword>
<dbReference type="RefSeq" id="WP_117417716.1">
    <property type="nucleotide sequence ID" value="NZ_BRPJ01000096.1"/>
</dbReference>
<evidence type="ECO:0000313" key="3">
    <source>
        <dbReference type="Proteomes" id="UP000260680"/>
    </source>
</evidence>
<name>A0A3E2NAS2_9FIRM</name>
<accession>A0A3E2NAS2</accession>
<dbReference type="AlphaFoldDB" id="A0A3E2NAS2"/>
<dbReference type="EMBL" id="BRPJ01000096">
    <property type="protein sequence ID" value="GLB32437.1"/>
    <property type="molecule type" value="Genomic_DNA"/>
</dbReference>
<reference evidence="1 4" key="2">
    <citation type="journal article" date="2024" name="Int. J. Syst. Evol. Microbiol.">
        <title>Lacrimispora brassicae sp. nov. isolated from fermented cabbage, and proposal of Clostridium indicum Gundawar et al. 2019 and Clostridium methoxybenzovorans Mechichi et al. 1999 as heterotypic synonyms of Lacrimispora amygdalina (Parshina et al. 2003) Haas and Blanchard 2020 and Lacrimispora indolis (McClung and McCoy 1957) Haas and Blanchard 2020, respectively.</title>
        <authorList>
            <person name="Kobayashi H."/>
            <person name="Tanizawa Y."/>
            <person name="Sakamoto M."/>
            <person name="Ohkuma M."/>
            <person name="Tohno M."/>
        </authorList>
    </citation>
    <scope>NUCLEOTIDE SEQUENCE [LARGE SCALE GENOMIC DNA]</scope>
    <source>
        <strain evidence="1 4">DSM 12857</strain>
    </source>
</reference>
<organism evidence="2 3">
    <name type="scientific">Lacrimispora amygdalina</name>
    <dbReference type="NCBI Taxonomy" id="253257"/>
    <lineage>
        <taxon>Bacteria</taxon>
        <taxon>Bacillati</taxon>
        <taxon>Bacillota</taxon>
        <taxon>Clostridia</taxon>
        <taxon>Lachnospirales</taxon>
        <taxon>Lachnospiraceae</taxon>
        <taxon>Lacrimispora</taxon>
    </lineage>
</organism>
<dbReference type="OrthoDB" id="1911555at2"/>
<gene>
    <name evidence="2" type="ORF">DS742_14610</name>
    <name evidence="1" type="ORF">LAD12857_43600</name>
</gene>
<evidence type="ECO:0000313" key="4">
    <source>
        <dbReference type="Proteomes" id="UP001419084"/>
    </source>
</evidence>
<dbReference type="Proteomes" id="UP001419084">
    <property type="component" value="Unassembled WGS sequence"/>
</dbReference>
<sequence>MDEIRFLKLTDYENKGTVIKQAGRQFFGYENGEWVRRGLSLGYFYPDAPEFECYEVITETEAKRLLNEK</sequence>
<evidence type="ECO:0000313" key="1">
    <source>
        <dbReference type="EMBL" id="GLB32437.1"/>
    </source>
</evidence>